<accession>A0A9Q3J7D6</accession>
<evidence type="ECO:0000313" key="3">
    <source>
        <dbReference type="Proteomes" id="UP000765509"/>
    </source>
</evidence>
<name>A0A9Q3J7D6_9BASI</name>
<dbReference type="EMBL" id="AVOT02065651">
    <property type="protein sequence ID" value="MBW0557663.1"/>
    <property type="molecule type" value="Genomic_DNA"/>
</dbReference>
<feature type="compositionally biased region" description="Polar residues" evidence="1">
    <location>
        <begin position="1"/>
        <end position="15"/>
    </location>
</feature>
<protein>
    <submittedName>
        <fullName evidence="2">Uncharacterized protein</fullName>
    </submittedName>
</protein>
<evidence type="ECO:0000256" key="1">
    <source>
        <dbReference type="SAM" id="MobiDB-lite"/>
    </source>
</evidence>
<reference evidence="2" key="1">
    <citation type="submission" date="2021-03" db="EMBL/GenBank/DDBJ databases">
        <title>Draft genome sequence of rust myrtle Austropuccinia psidii MF-1, a brazilian biotype.</title>
        <authorList>
            <person name="Quecine M.C."/>
            <person name="Pachon D.M.R."/>
            <person name="Bonatelli M.L."/>
            <person name="Correr F.H."/>
            <person name="Franceschini L.M."/>
            <person name="Leite T.F."/>
            <person name="Margarido G.R.A."/>
            <person name="Almeida C.A."/>
            <person name="Ferrarezi J.A."/>
            <person name="Labate C.A."/>
        </authorList>
    </citation>
    <scope>NUCLEOTIDE SEQUENCE</scope>
    <source>
        <strain evidence="2">MF-1</strain>
    </source>
</reference>
<evidence type="ECO:0000313" key="2">
    <source>
        <dbReference type="EMBL" id="MBW0557663.1"/>
    </source>
</evidence>
<organism evidence="2 3">
    <name type="scientific">Austropuccinia psidii MF-1</name>
    <dbReference type="NCBI Taxonomy" id="1389203"/>
    <lineage>
        <taxon>Eukaryota</taxon>
        <taxon>Fungi</taxon>
        <taxon>Dikarya</taxon>
        <taxon>Basidiomycota</taxon>
        <taxon>Pucciniomycotina</taxon>
        <taxon>Pucciniomycetes</taxon>
        <taxon>Pucciniales</taxon>
        <taxon>Sphaerophragmiaceae</taxon>
        <taxon>Austropuccinia</taxon>
    </lineage>
</organism>
<keyword evidence="3" id="KW-1185">Reference proteome</keyword>
<feature type="region of interest" description="Disordered" evidence="1">
    <location>
        <begin position="1"/>
        <end position="23"/>
    </location>
</feature>
<gene>
    <name evidence="2" type="ORF">O181_097378</name>
</gene>
<sequence length="129" mass="14506">MVTLSEPNYISPNQVPSSSPFSKKEFSAIPSGNSLAATRRPFDDPNHLALQRLGCQLLIRTIMREILRGYQSLQLLSRHKVFRIPGTTQLAHTGSNQASCMALAQLGQFIFHCGNPVTQFQFSRWPELY</sequence>
<proteinExistence type="predicted"/>
<dbReference type="AlphaFoldDB" id="A0A9Q3J7D6"/>
<dbReference type="Proteomes" id="UP000765509">
    <property type="component" value="Unassembled WGS sequence"/>
</dbReference>
<comment type="caution">
    <text evidence="2">The sequence shown here is derived from an EMBL/GenBank/DDBJ whole genome shotgun (WGS) entry which is preliminary data.</text>
</comment>